<evidence type="ECO:0000313" key="2">
    <source>
        <dbReference type="Proteomes" id="UP000217250"/>
    </source>
</evidence>
<proteinExistence type="predicted"/>
<accession>A0A250FR36</accession>
<dbReference type="RefSeq" id="WP_095910788.1">
    <property type="nucleotide sequence ID" value="NZ_CP022386.1"/>
</dbReference>
<name>A0A250FR36_9FLAO</name>
<dbReference type="Pfam" id="PF05708">
    <property type="entry name" value="Peptidase_C92"/>
    <property type="match status" value="1"/>
</dbReference>
<dbReference type="KEGG" id="cgh:CGC50_10525"/>
<dbReference type="SUPFAM" id="SSF54001">
    <property type="entry name" value="Cysteine proteinases"/>
    <property type="match status" value="1"/>
</dbReference>
<evidence type="ECO:0000313" key="1">
    <source>
        <dbReference type="EMBL" id="ATA87544.1"/>
    </source>
</evidence>
<organism evidence="1 2">
    <name type="scientific">Capnocytophaga gingivalis</name>
    <dbReference type="NCBI Taxonomy" id="1017"/>
    <lineage>
        <taxon>Bacteria</taxon>
        <taxon>Pseudomonadati</taxon>
        <taxon>Bacteroidota</taxon>
        <taxon>Flavobacteriia</taxon>
        <taxon>Flavobacteriales</taxon>
        <taxon>Flavobacteriaceae</taxon>
        <taxon>Capnocytophaga</taxon>
    </lineage>
</organism>
<dbReference type="Proteomes" id="UP000217250">
    <property type="component" value="Chromosome"/>
</dbReference>
<dbReference type="Gene3D" id="3.90.1720.10">
    <property type="entry name" value="endopeptidase domain like (from Nostoc punctiforme)"/>
    <property type="match status" value="1"/>
</dbReference>
<reference evidence="2" key="1">
    <citation type="submission" date="2017-06" db="EMBL/GenBank/DDBJ databases">
        <title>Capnocytophaga spp. assemblies.</title>
        <authorList>
            <person name="Gulvik C.A."/>
        </authorList>
    </citation>
    <scope>NUCLEOTIDE SEQUENCE [LARGE SCALE GENOMIC DNA]</scope>
    <source>
        <strain evidence="2">H1496</strain>
    </source>
</reference>
<protein>
    <recommendedName>
        <fullName evidence="3">Permuted papain-like amidase YaeF/Yiix C92 family enzyme</fullName>
    </recommendedName>
</protein>
<dbReference type="InterPro" id="IPR024453">
    <property type="entry name" value="Peptidase_C92"/>
</dbReference>
<dbReference type="InterPro" id="IPR038765">
    <property type="entry name" value="Papain-like_cys_pep_sf"/>
</dbReference>
<dbReference type="AlphaFoldDB" id="A0A250FR36"/>
<evidence type="ECO:0008006" key="3">
    <source>
        <dbReference type="Google" id="ProtNLM"/>
    </source>
</evidence>
<gene>
    <name evidence="1" type="ORF">CGC50_10525</name>
</gene>
<dbReference type="GeneID" id="84808985"/>
<sequence length="223" mass="26496">MNRRIRLFFLCFGILFLFLWGGFRLFFWVDTLQEKKQVTRNSSIIRLTPEQLALLEEGDIILRRGYGFFSDIISQKLNDSLFDVTHSAILYRENNKWRVIHSLSSDVSPIDGMQSQSLHDFLRHSMPEKLLVVRPKKITLEQGKEIVSRAKYYLSLKIPFDHIGTIDEPSKLYCSELIYQILDHDLHLVSFPTEYKKRKEAFYTMRTLYDPQYFEIIINTYPK</sequence>
<dbReference type="EMBL" id="CP022386">
    <property type="protein sequence ID" value="ATA87544.1"/>
    <property type="molecule type" value="Genomic_DNA"/>
</dbReference>
<dbReference type="OrthoDB" id="1148539at2"/>